<accession>A0ACA9QHE3</accession>
<organism evidence="1 2">
    <name type="scientific">Dentiscutata heterogama</name>
    <dbReference type="NCBI Taxonomy" id="1316150"/>
    <lineage>
        <taxon>Eukaryota</taxon>
        <taxon>Fungi</taxon>
        <taxon>Fungi incertae sedis</taxon>
        <taxon>Mucoromycota</taxon>
        <taxon>Glomeromycotina</taxon>
        <taxon>Glomeromycetes</taxon>
        <taxon>Diversisporales</taxon>
        <taxon>Gigasporaceae</taxon>
        <taxon>Dentiscutata</taxon>
    </lineage>
</organism>
<comment type="caution">
    <text evidence="1">The sequence shown here is derived from an EMBL/GenBank/DDBJ whole genome shotgun (WGS) entry which is preliminary data.</text>
</comment>
<reference evidence="1" key="1">
    <citation type="submission" date="2021-06" db="EMBL/GenBank/DDBJ databases">
        <authorList>
            <person name="Kallberg Y."/>
            <person name="Tangrot J."/>
            <person name="Rosling A."/>
        </authorList>
    </citation>
    <scope>NUCLEOTIDE SEQUENCE</scope>
    <source>
        <strain evidence="1">IL203A</strain>
    </source>
</reference>
<proteinExistence type="predicted"/>
<gene>
    <name evidence="1" type="ORF">DHETER_LOCUS14757</name>
</gene>
<evidence type="ECO:0000313" key="2">
    <source>
        <dbReference type="Proteomes" id="UP000789702"/>
    </source>
</evidence>
<feature type="non-terminal residue" evidence="1">
    <location>
        <position position="1"/>
    </location>
</feature>
<name>A0ACA9QHE3_9GLOM</name>
<keyword evidence="2" id="KW-1185">Reference proteome</keyword>
<sequence>DGQVVGTFALTAAKSLKAACTTLIELLGMSAVENTGTPQSSSVHTLLLSGIFLGGVEVLAKSRMTFSPSSGVTMELSVRSSSQETSRIVISAVV</sequence>
<evidence type="ECO:0000313" key="1">
    <source>
        <dbReference type="EMBL" id="CAG8752862.1"/>
    </source>
</evidence>
<dbReference type="EMBL" id="CAJVPU010047033">
    <property type="protein sequence ID" value="CAG8752862.1"/>
    <property type="molecule type" value="Genomic_DNA"/>
</dbReference>
<dbReference type="Proteomes" id="UP000789702">
    <property type="component" value="Unassembled WGS sequence"/>
</dbReference>
<protein>
    <submittedName>
        <fullName evidence="1">3608_t:CDS:1</fullName>
    </submittedName>
</protein>